<dbReference type="Proteomes" id="UP000246722">
    <property type="component" value="Unassembled WGS sequence"/>
</dbReference>
<dbReference type="GO" id="GO:0000166">
    <property type="term" value="F:nucleotide binding"/>
    <property type="evidence" value="ECO:0007669"/>
    <property type="project" value="InterPro"/>
</dbReference>
<evidence type="ECO:0000256" key="3">
    <source>
        <dbReference type="ARBA" id="ARBA00023027"/>
    </source>
</evidence>
<dbReference type="RefSeq" id="WP_110128129.1">
    <property type="nucleotide sequence ID" value="NZ_QHLY01000012.1"/>
</dbReference>
<dbReference type="Gene3D" id="3.30.360.10">
    <property type="entry name" value="Dihydrodipicolinate Reductase, domain 2"/>
    <property type="match status" value="1"/>
</dbReference>
<organism evidence="6 7">
    <name type="scientific">Cryobacterium arcticum</name>
    <dbReference type="NCBI Taxonomy" id="670052"/>
    <lineage>
        <taxon>Bacteria</taxon>
        <taxon>Bacillati</taxon>
        <taxon>Actinomycetota</taxon>
        <taxon>Actinomycetes</taxon>
        <taxon>Micrococcales</taxon>
        <taxon>Microbacteriaceae</taxon>
        <taxon>Cryobacterium</taxon>
    </lineage>
</organism>
<dbReference type="AlphaFoldDB" id="A0A317ZPM4"/>
<evidence type="ECO:0000259" key="5">
    <source>
        <dbReference type="Pfam" id="PF22725"/>
    </source>
</evidence>
<keyword evidence="7" id="KW-1185">Reference proteome</keyword>
<dbReference type="Gene3D" id="3.40.50.720">
    <property type="entry name" value="NAD(P)-binding Rossmann-like Domain"/>
    <property type="match status" value="1"/>
</dbReference>
<evidence type="ECO:0000313" key="7">
    <source>
        <dbReference type="Proteomes" id="UP000246722"/>
    </source>
</evidence>
<comment type="similarity">
    <text evidence="1">Belongs to the Gfo/Idh/MocA family.</text>
</comment>
<dbReference type="EMBL" id="QHLY01000012">
    <property type="protein sequence ID" value="PXA68462.1"/>
    <property type="molecule type" value="Genomic_DNA"/>
</dbReference>
<evidence type="ECO:0000256" key="2">
    <source>
        <dbReference type="ARBA" id="ARBA00023002"/>
    </source>
</evidence>
<dbReference type="InterPro" id="IPR036291">
    <property type="entry name" value="NAD(P)-bd_dom_sf"/>
</dbReference>
<dbReference type="InterPro" id="IPR055170">
    <property type="entry name" value="GFO_IDH_MocA-like_dom"/>
</dbReference>
<gene>
    <name evidence="6" type="ORF">CTB96_17865</name>
</gene>
<evidence type="ECO:0000313" key="6">
    <source>
        <dbReference type="EMBL" id="PXA68462.1"/>
    </source>
</evidence>
<reference evidence="6 7" key="1">
    <citation type="submission" date="2018-05" db="EMBL/GenBank/DDBJ databases">
        <title>Genetic diversity of glacier-inhabiting Cryobacterium bacteria in China and description of Cryobacterium mengkeensis sp. nov. and Arthrobacter glacialis sp. nov.</title>
        <authorList>
            <person name="Liu Q."/>
            <person name="Xin Y.-H."/>
        </authorList>
    </citation>
    <scope>NUCLEOTIDE SEQUENCE [LARGE SCALE GENOMIC DNA]</scope>
    <source>
        <strain evidence="6 7">SK-1</strain>
    </source>
</reference>
<dbReference type="InterPro" id="IPR000683">
    <property type="entry name" value="Gfo/Idh/MocA-like_OxRdtase_N"/>
</dbReference>
<proteinExistence type="inferred from homology"/>
<name>A0A317ZPM4_9MICO</name>
<feature type="domain" description="GFO/IDH/MocA-like oxidoreductase" evidence="5">
    <location>
        <begin position="131"/>
        <end position="250"/>
    </location>
</feature>
<dbReference type="SUPFAM" id="SSF51735">
    <property type="entry name" value="NAD(P)-binding Rossmann-fold domains"/>
    <property type="match status" value="1"/>
</dbReference>
<dbReference type="SUPFAM" id="SSF55347">
    <property type="entry name" value="Glyceraldehyde-3-phosphate dehydrogenase-like, C-terminal domain"/>
    <property type="match status" value="1"/>
</dbReference>
<evidence type="ECO:0000259" key="4">
    <source>
        <dbReference type="Pfam" id="PF01408"/>
    </source>
</evidence>
<dbReference type="PANTHER" id="PTHR22604">
    <property type="entry name" value="OXIDOREDUCTASES"/>
    <property type="match status" value="1"/>
</dbReference>
<accession>A0A317ZPM4</accession>
<feature type="domain" description="Gfo/Idh/MocA-like oxidoreductase N-terminal" evidence="4">
    <location>
        <begin position="5"/>
        <end position="118"/>
    </location>
</feature>
<dbReference type="Pfam" id="PF01408">
    <property type="entry name" value="GFO_IDH_MocA"/>
    <property type="match status" value="1"/>
</dbReference>
<keyword evidence="3" id="KW-0520">NAD</keyword>
<dbReference type="GO" id="GO:0016491">
    <property type="term" value="F:oxidoreductase activity"/>
    <property type="evidence" value="ECO:0007669"/>
    <property type="project" value="UniProtKB-KW"/>
</dbReference>
<evidence type="ECO:0000256" key="1">
    <source>
        <dbReference type="ARBA" id="ARBA00010928"/>
    </source>
</evidence>
<dbReference type="Pfam" id="PF22725">
    <property type="entry name" value="GFO_IDH_MocA_C3"/>
    <property type="match status" value="1"/>
</dbReference>
<dbReference type="OrthoDB" id="9815825at2"/>
<keyword evidence="2" id="KW-0560">Oxidoreductase</keyword>
<protein>
    <submittedName>
        <fullName evidence="6">Gfo/Idh/MocA family oxidoreductase</fullName>
    </submittedName>
</protein>
<dbReference type="PANTHER" id="PTHR22604:SF105">
    <property type="entry name" value="TRANS-1,2-DIHYDROBENZENE-1,2-DIOL DEHYDROGENASE"/>
    <property type="match status" value="1"/>
</dbReference>
<dbReference type="InterPro" id="IPR050984">
    <property type="entry name" value="Gfo/Idh/MocA_domain"/>
</dbReference>
<sequence length="327" mass="33420">MTTTRWAILGPGNIGGWFAAALPASAHGTLHAVASTNADRAAAFAAAHGAAITGTYDEILARDDIDAVYISTVHTTHVDLAIAALNAGKAVLCEKPVAPRTADLERVLQTAAARGLPFVEAYKHRFGPFARALDAAVTARGIGAPLHLTASFGFAAGERSGRLFDPALAGGAILDVGGYPVAFAVGLAAAAGIDPADLVISQIVGTIGDTGVDEHTTATLTAEGFSADVACSIVAELPRSGSLRGSTGIIDLPDAFGSRNASAASFVIHAEGRDQVVELPTVDPFAAEADAVSLALRDGRTEAPEVPWAHSRSTSRLLEQWRAGLDG</sequence>
<comment type="caution">
    <text evidence="6">The sequence shown here is derived from an EMBL/GenBank/DDBJ whole genome shotgun (WGS) entry which is preliminary data.</text>
</comment>